<evidence type="ECO:0000313" key="3">
    <source>
        <dbReference type="Proteomes" id="UP000623467"/>
    </source>
</evidence>
<reference evidence="2" key="1">
    <citation type="submission" date="2020-05" db="EMBL/GenBank/DDBJ databases">
        <title>Mycena genomes resolve the evolution of fungal bioluminescence.</title>
        <authorList>
            <person name="Tsai I.J."/>
        </authorList>
    </citation>
    <scope>NUCLEOTIDE SEQUENCE</scope>
    <source>
        <strain evidence="2">160909Yilan</strain>
    </source>
</reference>
<gene>
    <name evidence="2" type="ORF">MSAN_00164200</name>
</gene>
<accession>A0A8H7DN91</accession>
<comment type="caution">
    <text evidence="2">The sequence shown here is derived from an EMBL/GenBank/DDBJ whole genome shotgun (WGS) entry which is preliminary data.</text>
</comment>
<evidence type="ECO:0000256" key="1">
    <source>
        <dbReference type="SAM" id="MobiDB-lite"/>
    </source>
</evidence>
<feature type="region of interest" description="Disordered" evidence="1">
    <location>
        <begin position="1"/>
        <end position="31"/>
    </location>
</feature>
<sequence>MVTSSYPPRRRFRSTPRIMPSHQRSFRRDSERQIKRNHMCETSPWTSKPRAQAQNYPSQRLCAFRRQCTTRAPASSSQMTPERT</sequence>
<evidence type="ECO:0000313" key="2">
    <source>
        <dbReference type="EMBL" id="KAF7377426.1"/>
    </source>
</evidence>
<dbReference type="EMBL" id="JACAZH010000001">
    <property type="protein sequence ID" value="KAF7377426.1"/>
    <property type="molecule type" value="Genomic_DNA"/>
</dbReference>
<name>A0A8H7DN91_9AGAR</name>
<protein>
    <submittedName>
        <fullName evidence="2">Uncharacterized protein</fullName>
    </submittedName>
</protein>
<dbReference type="Proteomes" id="UP000623467">
    <property type="component" value="Unassembled WGS sequence"/>
</dbReference>
<organism evidence="2 3">
    <name type="scientific">Mycena sanguinolenta</name>
    <dbReference type="NCBI Taxonomy" id="230812"/>
    <lineage>
        <taxon>Eukaryota</taxon>
        <taxon>Fungi</taxon>
        <taxon>Dikarya</taxon>
        <taxon>Basidiomycota</taxon>
        <taxon>Agaricomycotina</taxon>
        <taxon>Agaricomycetes</taxon>
        <taxon>Agaricomycetidae</taxon>
        <taxon>Agaricales</taxon>
        <taxon>Marasmiineae</taxon>
        <taxon>Mycenaceae</taxon>
        <taxon>Mycena</taxon>
    </lineage>
</organism>
<keyword evidence="3" id="KW-1185">Reference proteome</keyword>
<dbReference type="AlphaFoldDB" id="A0A8H7DN91"/>
<proteinExistence type="predicted"/>